<sequence>MGLVREGAEDGFDRASADLEPTPAGPSQRHNNSCGSFGNGGSGTAEHLIDVRQRILLWMRNRTARIRGFRFLVVLAGWRMEEGKGVHAGSPPDAKSHLADASVGSMRTHELQKNCDRSRKIFCILRKVPSQFTNFAYRPFWVGFRGRMGDL</sequence>
<dbReference type="Proteomes" id="UP001432360">
    <property type="component" value="Plasmid pSchITTGS70d"/>
</dbReference>
<keyword evidence="2" id="KW-0614">Plasmid</keyword>
<reference evidence="2" key="1">
    <citation type="submission" date="2023-08" db="EMBL/GenBank/DDBJ databases">
        <title>Complete genome sequence of Sinorhizobium chiapanecum ITTG S70 isolated from Acaciella angustissima nodules in Chiapas-Mexico.</title>
        <authorList>
            <person name="Rincon-Rosales R."/>
            <person name="Rogel M.A."/>
            <person name="Rincon-Medina C.I."/>
            <person name="Guerrero G."/>
            <person name="Manzano-Gomez L.A."/>
            <person name="Lopez-Lopez A."/>
            <person name="Rincon Molina F.A."/>
            <person name="Martinez-Romero E."/>
        </authorList>
    </citation>
    <scope>NUCLEOTIDE SEQUENCE</scope>
    <source>
        <strain evidence="2">ITTG S70</strain>
        <plasmid evidence="2">pSchITTGS70d</plasmid>
    </source>
</reference>
<feature type="compositionally biased region" description="Basic and acidic residues" evidence="1">
    <location>
        <begin position="1"/>
        <end position="17"/>
    </location>
</feature>
<accession>A0ABZ2BJ67</accession>
<keyword evidence="3" id="KW-1185">Reference proteome</keyword>
<evidence type="ECO:0000313" key="3">
    <source>
        <dbReference type="Proteomes" id="UP001432360"/>
    </source>
</evidence>
<evidence type="ECO:0008006" key="4">
    <source>
        <dbReference type="Google" id="ProtNLM"/>
    </source>
</evidence>
<dbReference type="RefSeq" id="WP_331375826.1">
    <property type="nucleotide sequence ID" value="NZ_CP133152.1"/>
</dbReference>
<protein>
    <recommendedName>
        <fullName evidence="4">Transposase</fullName>
    </recommendedName>
</protein>
<dbReference type="EMBL" id="CP133152">
    <property type="protein sequence ID" value="WVT06803.1"/>
    <property type="molecule type" value="Genomic_DNA"/>
</dbReference>
<evidence type="ECO:0000256" key="1">
    <source>
        <dbReference type="SAM" id="MobiDB-lite"/>
    </source>
</evidence>
<organism evidence="2 3">
    <name type="scientific">Sinorhizobium chiapasense</name>
    <dbReference type="NCBI Taxonomy" id="501572"/>
    <lineage>
        <taxon>Bacteria</taxon>
        <taxon>Pseudomonadati</taxon>
        <taxon>Pseudomonadota</taxon>
        <taxon>Alphaproteobacteria</taxon>
        <taxon>Hyphomicrobiales</taxon>
        <taxon>Rhizobiaceae</taxon>
        <taxon>Sinorhizobium/Ensifer group</taxon>
        <taxon>Sinorhizobium</taxon>
    </lineage>
</organism>
<gene>
    <name evidence="2" type="ORF">RB548_28850</name>
</gene>
<geneLocation type="plasmid" evidence="2 3">
    <name>pSchITTGS70d</name>
</geneLocation>
<proteinExistence type="predicted"/>
<evidence type="ECO:0000313" key="2">
    <source>
        <dbReference type="EMBL" id="WVT06803.1"/>
    </source>
</evidence>
<feature type="region of interest" description="Disordered" evidence="1">
    <location>
        <begin position="1"/>
        <end position="39"/>
    </location>
</feature>
<name>A0ABZ2BJ67_9HYPH</name>